<evidence type="ECO:0000313" key="2">
    <source>
        <dbReference type="EMBL" id="CAE0264421.1"/>
    </source>
</evidence>
<dbReference type="InterPro" id="IPR013830">
    <property type="entry name" value="SGNH_hydro"/>
</dbReference>
<dbReference type="InterPro" id="IPR045136">
    <property type="entry name" value="Iah1-like"/>
</dbReference>
<dbReference type="PANTHER" id="PTHR14209">
    <property type="entry name" value="ISOAMYL ACETATE-HYDROLYZING ESTERASE 1"/>
    <property type="match status" value="1"/>
</dbReference>
<accession>A0A7S3GF75</accession>
<dbReference type="CDD" id="cd01838">
    <property type="entry name" value="Isoamyl_acetate_hydrolase_like"/>
    <property type="match status" value="1"/>
</dbReference>
<gene>
    <name evidence="2" type="ORF">PBIL07802_LOCUS26726</name>
</gene>
<feature type="domain" description="SGNH hydrolase-type esterase" evidence="1">
    <location>
        <begin position="25"/>
        <end position="231"/>
    </location>
</feature>
<dbReference type="PANTHER" id="PTHR14209:SF19">
    <property type="entry name" value="ISOAMYL ACETATE-HYDROLYZING ESTERASE 1 HOMOLOG"/>
    <property type="match status" value="1"/>
</dbReference>
<dbReference type="EMBL" id="HBIB01040978">
    <property type="protein sequence ID" value="CAE0264421.1"/>
    <property type="molecule type" value="Transcribed_RNA"/>
</dbReference>
<dbReference type="Gene3D" id="3.40.50.1110">
    <property type="entry name" value="SGNH hydrolase"/>
    <property type="match status" value="1"/>
</dbReference>
<dbReference type="SUPFAM" id="SSF52266">
    <property type="entry name" value="SGNH hydrolase"/>
    <property type="match status" value="1"/>
</dbReference>
<dbReference type="AlphaFoldDB" id="A0A7S3GF75"/>
<proteinExistence type="predicted"/>
<dbReference type="Pfam" id="PF13472">
    <property type="entry name" value="Lipase_GDSL_2"/>
    <property type="match status" value="1"/>
</dbReference>
<protein>
    <recommendedName>
        <fullName evidence="1">SGNH hydrolase-type esterase domain-containing protein</fullName>
    </recommendedName>
</protein>
<reference evidence="2" key="1">
    <citation type="submission" date="2021-01" db="EMBL/GenBank/DDBJ databases">
        <authorList>
            <person name="Corre E."/>
            <person name="Pelletier E."/>
            <person name="Niang G."/>
            <person name="Scheremetjew M."/>
            <person name="Finn R."/>
            <person name="Kale V."/>
            <person name="Holt S."/>
            <person name="Cochrane G."/>
            <person name="Meng A."/>
            <person name="Brown T."/>
            <person name="Cohen L."/>
        </authorList>
    </citation>
    <scope>NUCLEOTIDE SEQUENCE</scope>
    <source>
        <strain evidence="2">NIES-2562</strain>
    </source>
</reference>
<evidence type="ECO:0000259" key="1">
    <source>
        <dbReference type="Pfam" id="PF13472"/>
    </source>
</evidence>
<name>A0A7S3GF75_9EUKA</name>
<dbReference type="InterPro" id="IPR036514">
    <property type="entry name" value="SGNH_hydro_sf"/>
</dbReference>
<organism evidence="2">
    <name type="scientific">Palpitomonas bilix</name>
    <dbReference type="NCBI Taxonomy" id="652834"/>
    <lineage>
        <taxon>Eukaryota</taxon>
        <taxon>Eukaryota incertae sedis</taxon>
    </lineage>
</organism>
<sequence length="280" mass="30851">MAGALARSILPEVAVTLERPLFFLLLGDSITQQSFSPEGGWGATLADTYIRKADVVNKGFSGYTTRSMRFALKRVLESAGVPTAFKPDFATIFLGANDAALPNSISGQHIPVQDYKENLRFIANEIRDINPDVKLIFITPPPLDDVAFLETAKTKWGDEIDGPNRTHTVTGRYASACELVANAVSIPCFNLYRDMQDPAKSPLLRYVENDLEPKWQSYLKDGLHLSPSGNKFVANGLLGLMKESYPELDPDELPLFLPPFTQIDHSKGEDGFAHPGSDYT</sequence>